<dbReference type="AlphaFoldDB" id="A0A7J6JIR2"/>
<dbReference type="OrthoDB" id="4851076at2759"/>
<feature type="compositionally biased region" description="Polar residues" evidence="5">
    <location>
        <begin position="236"/>
        <end position="274"/>
    </location>
</feature>
<dbReference type="InterPro" id="IPR051694">
    <property type="entry name" value="Immunoregulatory_rcpt-like"/>
</dbReference>
<evidence type="ECO:0000256" key="4">
    <source>
        <dbReference type="ARBA" id="ARBA00023136"/>
    </source>
</evidence>
<evidence type="ECO:0000313" key="7">
    <source>
        <dbReference type="EMBL" id="KAF4489144.1"/>
    </source>
</evidence>
<reference evidence="7 8" key="2">
    <citation type="submission" date="2020-04" db="EMBL/GenBank/DDBJ databases">
        <title>Genome sequencing and assembly of multiple isolates from the Colletotrichum gloeosporioides species complex.</title>
        <authorList>
            <person name="Gan P."/>
            <person name="Shirasu K."/>
        </authorList>
    </citation>
    <scope>NUCLEOTIDE SEQUENCE [LARGE SCALE GENOMIC DNA]</scope>
    <source>
        <strain evidence="7 8">Nara gc5</strain>
    </source>
</reference>
<dbReference type="Proteomes" id="UP000011096">
    <property type="component" value="Unassembled WGS sequence"/>
</dbReference>
<feature type="compositionally biased region" description="Pro residues" evidence="5">
    <location>
        <begin position="26"/>
        <end position="36"/>
    </location>
</feature>
<protein>
    <submittedName>
        <fullName evidence="7">Uncharacterized protein</fullName>
    </submittedName>
</protein>
<feature type="region of interest" description="Disordered" evidence="5">
    <location>
        <begin position="152"/>
        <end position="171"/>
    </location>
</feature>
<evidence type="ECO:0000256" key="2">
    <source>
        <dbReference type="ARBA" id="ARBA00022692"/>
    </source>
</evidence>
<keyword evidence="4 6" id="KW-0472">Membrane</keyword>
<dbReference type="EMBL" id="ANPB02000002">
    <property type="protein sequence ID" value="KAF4489144.1"/>
    <property type="molecule type" value="Genomic_DNA"/>
</dbReference>
<name>A0A7J6JIR2_COLFN</name>
<proteinExistence type="predicted"/>
<dbReference type="GO" id="GO:0071944">
    <property type="term" value="C:cell periphery"/>
    <property type="evidence" value="ECO:0007669"/>
    <property type="project" value="UniProtKB-ARBA"/>
</dbReference>
<dbReference type="PANTHER" id="PTHR15549">
    <property type="entry name" value="PAIRED IMMUNOGLOBULIN-LIKE TYPE 2 RECEPTOR"/>
    <property type="match status" value="1"/>
</dbReference>
<dbReference type="InParanoid" id="A0A7J6JIR2"/>
<keyword evidence="2 6" id="KW-0812">Transmembrane</keyword>
<keyword evidence="8" id="KW-1185">Reference proteome</keyword>
<reference evidence="7 8" key="1">
    <citation type="submission" date="2012-08" db="EMBL/GenBank/DDBJ databases">
        <authorList>
            <person name="Gan P.H.P."/>
            <person name="Ikeda K."/>
            <person name="Irieda H."/>
            <person name="Narusaka M."/>
            <person name="O'Connell R.J."/>
            <person name="Narusaka Y."/>
            <person name="Takano Y."/>
            <person name="Kubo Y."/>
            <person name="Shirasu K."/>
        </authorList>
    </citation>
    <scope>NUCLEOTIDE SEQUENCE [LARGE SCALE GENOMIC DNA]</scope>
    <source>
        <strain evidence="7 8">Nara gc5</strain>
    </source>
</reference>
<feature type="transmembrane region" description="Helical" evidence="6">
    <location>
        <begin position="190"/>
        <end position="216"/>
    </location>
</feature>
<accession>A0A7J6JIR2</accession>
<sequence length="295" mass="31242">MNGADRDNAFPGRTLSSEQHATPRPSVAPAPTPAPRPRFKNAALVRRDNDNTCGFVSDPSNPSPSPFTCESPRTFVSTGLQQCRFGTPDPDTVCCTATTSGFRPLCVDYVRKNGVGVNFETRKDCFHTDLAVNGEFSSTVFLVRNPTEIVRSSTTSTSSIASSSSSFTATTSTSTAATTSSASEQSHTNIGAIVGGAIGGVAVIALAVCVIVWLVLRRRKGAHKDDPSPTSDHPETSQPFIQPYETSQMSPGSQDKRLGQQQVQQRPNSMSPVPQYSPGPHLSGGHNGTNTVELG</sequence>
<evidence type="ECO:0000256" key="5">
    <source>
        <dbReference type="SAM" id="MobiDB-lite"/>
    </source>
</evidence>
<dbReference type="RefSeq" id="XP_066009472.1">
    <property type="nucleotide sequence ID" value="XM_066151253.1"/>
</dbReference>
<evidence type="ECO:0000256" key="6">
    <source>
        <dbReference type="SAM" id="Phobius"/>
    </source>
</evidence>
<feature type="compositionally biased region" description="Basic and acidic residues" evidence="5">
    <location>
        <begin position="223"/>
        <end position="235"/>
    </location>
</feature>
<gene>
    <name evidence="7" type="ORF">CGGC5_v004257</name>
</gene>
<dbReference type="GeneID" id="90979732"/>
<feature type="region of interest" description="Disordered" evidence="5">
    <location>
        <begin position="222"/>
        <end position="295"/>
    </location>
</feature>
<comment type="caution">
    <text evidence="7">The sequence shown here is derived from an EMBL/GenBank/DDBJ whole genome shotgun (WGS) entry which is preliminary data.</text>
</comment>
<evidence type="ECO:0000256" key="3">
    <source>
        <dbReference type="ARBA" id="ARBA00022989"/>
    </source>
</evidence>
<keyword evidence="3 6" id="KW-1133">Transmembrane helix</keyword>
<organism evidence="7 8">
    <name type="scientific">Colletotrichum fructicola (strain Nara gc5)</name>
    <name type="common">Anthracnose fungus</name>
    <name type="synonym">Colletotrichum gloeosporioides (strain Nara gc5)</name>
    <dbReference type="NCBI Taxonomy" id="1213859"/>
    <lineage>
        <taxon>Eukaryota</taxon>
        <taxon>Fungi</taxon>
        <taxon>Dikarya</taxon>
        <taxon>Ascomycota</taxon>
        <taxon>Pezizomycotina</taxon>
        <taxon>Sordariomycetes</taxon>
        <taxon>Hypocreomycetidae</taxon>
        <taxon>Glomerellales</taxon>
        <taxon>Glomerellaceae</taxon>
        <taxon>Colletotrichum</taxon>
        <taxon>Colletotrichum gloeosporioides species complex</taxon>
    </lineage>
</organism>
<evidence type="ECO:0000313" key="8">
    <source>
        <dbReference type="Proteomes" id="UP000011096"/>
    </source>
</evidence>
<evidence type="ECO:0000256" key="1">
    <source>
        <dbReference type="ARBA" id="ARBA00004167"/>
    </source>
</evidence>
<comment type="subcellular location">
    <subcellularLocation>
        <location evidence="1">Membrane</location>
        <topology evidence="1">Single-pass membrane protein</topology>
    </subcellularLocation>
</comment>
<dbReference type="GO" id="GO:0016020">
    <property type="term" value="C:membrane"/>
    <property type="evidence" value="ECO:0007669"/>
    <property type="project" value="UniProtKB-SubCell"/>
</dbReference>
<feature type="region of interest" description="Disordered" evidence="5">
    <location>
        <begin position="1"/>
        <end position="39"/>
    </location>
</feature>